<gene>
    <name evidence="2" type="ORF">EER27_15005</name>
</gene>
<sequence>METWQPVTQDELESLITTQLADCSLEQQQLFERCKVAPRLVQIDRGGNVESVYVVAQAGRLVMYYEDVEEGFNISPLSPGGALTSPGHEQWDLRDAFRHLVAAEHSSNPKSPRERQPPMQVNRMPSPQYLIAHACFDCRKSFKVAPRPEREAVCPNCGGQLHEMGRSFKAPSAADAEQWAKVQALYNAGFRFFSYRSVSGPPLPERLSEVEAFIRDNPAHPLRVAAPNESVEPKPLGGSA</sequence>
<name>A0A3M8SN41_9GAMM</name>
<dbReference type="OrthoDB" id="6892721at2"/>
<comment type="caution">
    <text evidence="2">The sequence shown here is derived from an EMBL/GenBank/DDBJ whole genome shotgun (WGS) entry which is preliminary data.</text>
</comment>
<feature type="region of interest" description="Disordered" evidence="1">
    <location>
        <begin position="221"/>
        <end position="240"/>
    </location>
</feature>
<organism evidence="2 3">
    <name type="scientific">Montanilutibacter psychrotolerans</name>
    <dbReference type="NCBI Taxonomy" id="1327343"/>
    <lineage>
        <taxon>Bacteria</taxon>
        <taxon>Pseudomonadati</taxon>
        <taxon>Pseudomonadota</taxon>
        <taxon>Gammaproteobacteria</taxon>
        <taxon>Lysobacterales</taxon>
        <taxon>Lysobacteraceae</taxon>
        <taxon>Montanilutibacter</taxon>
    </lineage>
</organism>
<evidence type="ECO:0000313" key="3">
    <source>
        <dbReference type="Proteomes" id="UP000267049"/>
    </source>
</evidence>
<evidence type="ECO:0000256" key="1">
    <source>
        <dbReference type="SAM" id="MobiDB-lite"/>
    </source>
</evidence>
<dbReference type="Proteomes" id="UP000267049">
    <property type="component" value="Unassembled WGS sequence"/>
</dbReference>
<protein>
    <submittedName>
        <fullName evidence="2">Uncharacterized protein</fullName>
    </submittedName>
</protein>
<dbReference type="EMBL" id="RIBS01000009">
    <property type="protein sequence ID" value="RNF82223.1"/>
    <property type="molecule type" value="Genomic_DNA"/>
</dbReference>
<evidence type="ECO:0000313" key="2">
    <source>
        <dbReference type="EMBL" id="RNF82223.1"/>
    </source>
</evidence>
<proteinExistence type="predicted"/>
<dbReference type="RefSeq" id="WP_123088950.1">
    <property type="nucleotide sequence ID" value="NZ_RIBS01000009.1"/>
</dbReference>
<dbReference type="AlphaFoldDB" id="A0A3M8SN41"/>
<reference evidence="2 3" key="1">
    <citation type="submission" date="2018-11" db="EMBL/GenBank/DDBJ databases">
        <title>Lysobacter cryohumiis sp. nov., isolated from soil in the Tianshan Mountains, Xinjiang, China.</title>
        <authorList>
            <person name="Luo Y."/>
            <person name="Sheng H."/>
        </authorList>
    </citation>
    <scope>NUCLEOTIDE SEQUENCE [LARGE SCALE GENOMIC DNA]</scope>
    <source>
        <strain evidence="2 3">ZS60</strain>
    </source>
</reference>
<accession>A0A3M8SN41</accession>
<keyword evidence="3" id="KW-1185">Reference proteome</keyword>